<dbReference type="EMBL" id="MFDV01000013">
    <property type="protein sequence ID" value="OGE72002.1"/>
    <property type="molecule type" value="Genomic_DNA"/>
</dbReference>
<dbReference type="Proteomes" id="UP000177057">
    <property type="component" value="Unassembled WGS sequence"/>
</dbReference>
<reference evidence="3 4" key="1">
    <citation type="journal article" date="2016" name="Nat. Commun.">
        <title>Thousands of microbial genomes shed light on interconnected biogeochemical processes in an aquifer system.</title>
        <authorList>
            <person name="Anantharaman K."/>
            <person name="Brown C.T."/>
            <person name="Hug L.A."/>
            <person name="Sharon I."/>
            <person name="Castelle C.J."/>
            <person name="Probst A.J."/>
            <person name="Thomas B.C."/>
            <person name="Singh A."/>
            <person name="Wilkins M.J."/>
            <person name="Karaoz U."/>
            <person name="Brodie E.L."/>
            <person name="Williams K.H."/>
            <person name="Hubbard S.S."/>
            <person name="Banfield J.F."/>
        </authorList>
    </citation>
    <scope>NUCLEOTIDE SEQUENCE [LARGE SCALE GENOMIC DNA]</scope>
</reference>
<dbReference type="AlphaFoldDB" id="A0A1F5N363"/>
<organism evidence="3 4">
    <name type="scientific">Candidatus Daviesbacteria bacterium RIFCSPLOWO2_02_FULL_38_15</name>
    <dbReference type="NCBI Taxonomy" id="1797794"/>
    <lineage>
        <taxon>Bacteria</taxon>
        <taxon>Candidatus Daviesiibacteriota</taxon>
    </lineage>
</organism>
<name>A0A1F5N363_9BACT</name>
<dbReference type="PANTHER" id="PTHR31689:SF0">
    <property type="entry name" value="DIAMINOPIMELATE EPIMERASE"/>
    <property type="match status" value="1"/>
</dbReference>
<dbReference type="STRING" id="1797794.A3H40_00470"/>
<proteinExistence type="inferred from homology"/>
<dbReference type="InterPro" id="IPR001653">
    <property type="entry name" value="DAP_epimerase_DapF"/>
</dbReference>
<evidence type="ECO:0000313" key="4">
    <source>
        <dbReference type="Proteomes" id="UP000177057"/>
    </source>
</evidence>
<evidence type="ECO:0000256" key="1">
    <source>
        <dbReference type="ARBA" id="ARBA00010219"/>
    </source>
</evidence>
<comment type="similarity">
    <text evidence="1">Belongs to the diaminopimelate epimerase family.</text>
</comment>
<comment type="caution">
    <text evidence="3">The sequence shown here is derived from an EMBL/GenBank/DDBJ whole genome shotgun (WGS) entry which is preliminary data.</text>
</comment>
<dbReference type="PANTHER" id="PTHR31689">
    <property type="entry name" value="DIAMINOPIMELATE EPIMERASE, CHLOROPLASTIC"/>
    <property type="match status" value="1"/>
</dbReference>
<dbReference type="GO" id="GO:0005829">
    <property type="term" value="C:cytosol"/>
    <property type="evidence" value="ECO:0007669"/>
    <property type="project" value="TreeGrafter"/>
</dbReference>
<keyword evidence="2" id="KW-0413">Isomerase</keyword>
<gene>
    <name evidence="3" type="ORF">A3H40_00470</name>
</gene>
<evidence type="ECO:0000313" key="3">
    <source>
        <dbReference type="EMBL" id="OGE72002.1"/>
    </source>
</evidence>
<evidence type="ECO:0008006" key="5">
    <source>
        <dbReference type="Google" id="ProtNLM"/>
    </source>
</evidence>
<evidence type="ECO:0000256" key="2">
    <source>
        <dbReference type="ARBA" id="ARBA00023235"/>
    </source>
</evidence>
<dbReference type="GO" id="GO:0009089">
    <property type="term" value="P:lysine biosynthetic process via diaminopimelate"/>
    <property type="evidence" value="ECO:0007669"/>
    <property type="project" value="InterPro"/>
</dbReference>
<sequence>MIFELKENLDWQNNRNLRNTFTRLGKKNNVDSVLVLKGNPRRFYQQGYHYEMYVFEPKGGSNNGLAGGISTMCGNGVRAVAAFIQKQFPDTVEARIMTLSGLRTVEIDGSLYTVHMGEFTYHAEDLSKYVNTTLVLSNKDGNFLDSPIPESILKDLSRFTNSTTWSIGLNGNREGKSIDGEPHVVLEVPGNQGDIEQLRKLAVETGPIITKNLTCFPKEINANFIFIGKENGESVEIMNCTHERNLGNDAYHSVTPACGTGSTVAGGFMLERYPRARSVLVHCTGGDLIISKSRSGQELLLKGPAEEVK</sequence>
<dbReference type="Gene3D" id="3.10.310.10">
    <property type="entry name" value="Diaminopimelate Epimerase, Chain A, domain 1"/>
    <property type="match status" value="2"/>
</dbReference>
<dbReference type="GO" id="GO:0008837">
    <property type="term" value="F:diaminopimelate epimerase activity"/>
    <property type="evidence" value="ECO:0007669"/>
    <property type="project" value="InterPro"/>
</dbReference>
<protein>
    <recommendedName>
        <fullName evidence="5">Diaminopimelate epimerase</fullName>
    </recommendedName>
</protein>
<accession>A0A1F5N363</accession>
<dbReference type="SUPFAM" id="SSF54506">
    <property type="entry name" value="Diaminopimelate epimerase-like"/>
    <property type="match status" value="2"/>
</dbReference>